<keyword evidence="4" id="KW-1185">Reference proteome</keyword>
<evidence type="ECO:0000313" key="4">
    <source>
        <dbReference type="Proteomes" id="UP000247454"/>
    </source>
</evidence>
<dbReference type="EMBL" id="QJTF01000017">
    <property type="protein sequence ID" value="PYE86988.1"/>
    <property type="molecule type" value="Genomic_DNA"/>
</dbReference>
<keyword evidence="2" id="KW-1277">Toxin-antitoxin system</keyword>
<reference evidence="3 4" key="1">
    <citation type="submission" date="2018-06" db="EMBL/GenBank/DDBJ databases">
        <title>Genomic Encyclopedia of Type Strains, Phase III (KMG-III): the genomes of soil and plant-associated and newly described type strains.</title>
        <authorList>
            <person name="Whitman W."/>
        </authorList>
    </citation>
    <scope>NUCLEOTIDE SEQUENCE [LARGE SCALE GENOMIC DNA]</scope>
    <source>
        <strain evidence="3 4">ORS 1419</strain>
    </source>
</reference>
<dbReference type="RefSeq" id="WP_245411843.1">
    <property type="nucleotide sequence ID" value="NZ_QJTF01000017.1"/>
</dbReference>
<dbReference type="InterPro" id="IPR007712">
    <property type="entry name" value="RelE/ParE_toxin"/>
</dbReference>
<comment type="caution">
    <text evidence="3">The sequence shown here is derived from an EMBL/GenBank/DDBJ whole genome shotgun (WGS) entry which is preliminary data.</text>
</comment>
<protein>
    <submittedName>
        <fullName evidence="3">Plasmid stabilization system protein ParE</fullName>
    </submittedName>
</protein>
<dbReference type="AlphaFoldDB" id="A0A318TEW3"/>
<proteinExistence type="inferred from homology"/>
<comment type="similarity">
    <text evidence="1">Belongs to the RelE toxin family.</text>
</comment>
<dbReference type="PANTHER" id="PTHR33755">
    <property type="entry name" value="TOXIN PARE1-RELATED"/>
    <property type="match status" value="1"/>
</dbReference>
<dbReference type="Pfam" id="PF05016">
    <property type="entry name" value="ParE_toxin"/>
    <property type="match status" value="1"/>
</dbReference>
<dbReference type="InterPro" id="IPR051803">
    <property type="entry name" value="TA_system_RelE-like_toxin"/>
</dbReference>
<name>A0A318TEW3_9HYPH</name>
<evidence type="ECO:0000313" key="3">
    <source>
        <dbReference type="EMBL" id="PYE86988.1"/>
    </source>
</evidence>
<evidence type="ECO:0000256" key="1">
    <source>
        <dbReference type="ARBA" id="ARBA00006226"/>
    </source>
</evidence>
<dbReference type="InterPro" id="IPR035093">
    <property type="entry name" value="RelE/ParE_toxin_dom_sf"/>
</dbReference>
<evidence type="ECO:0000256" key="2">
    <source>
        <dbReference type="ARBA" id="ARBA00022649"/>
    </source>
</evidence>
<accession>A0A318TEW3</accession>
<dbReference type="Gene3D" id="3.30.2310.20">
    <property type="entry name" value="RelE-like"/>
    <property type="match status" value="1"/>
</dbReference>
<gene>
    <name evidence="3" type="ORF">C7477_11727</name>
</gene>
<organism evidence="3 4">
    <name type="scientific">Phyllobacterium leguminum</name>
    <dbReference type="NCBI Taxonomy" id="314237"/>
    <lineage>
        <taxon>Bacteria</taxon>
        <taxon>Pseudomonadati</taxon>
        <taxon>Pseudomonadota</taxon>
        <taxon>Alphaproteobacteria</taxon>
        <taxon>Hyphomicrobiales</taxon>
        <taxon>Phyllobacteriaceae</taxon>
        <taxon>Phyllobacterium</taxon>
    </lineage>
</organism>
<dbReference type="Proteomes" id="UP000247454">
    <property type="component" value="Unassembled WGS sequence"/>
</dbReference>
<sequence>MKNLVIAEPAAHDLGGIVDYIALDNPIAAEGVYREIMKAAQKLPQFPGIGRPGRHPETRELVVPGLPYLIVYEVGPETVTILAVFHTARDLARVMRDRMMPS</sequence>